<dbReference type="InterPro" id="IPR027417">
    <property type="entry name" value="P-loop_NTPase"/>
</dbReference>
<sequence length="231" mass="25443">MKRKVLLVDLDPQANATTGSGIEKIEETETTHPTWESGGTKIKTSNSGGYDVLPAGPGLIAKEAELRVAENREIQLERLLNQLEGKYDYTIIDCPPALNLLTINGLRAANSLMVPMQCEYYALEGLAALLQTVDQLNERTGHTLELEAIVRTMFDPRNKLTQQVTEELATHFPEVLFSTVIPRNVRLAEAPSFGKPALDYEPNAKGTLAYLALAGELIERMEEQGVKAAHE</sequence>
<gene>
    <name evidence="3" type="ORF">METZ01_LOCUS113472</name>
</gene>
<evidence type="ECO:0000259" key="2">
    <source>
        <dbReference type="Pfam" id="PF13614"/>
    </source>
</evidence>
<dbReference type="InterPro" id="IPR025669">
    <property type="entry name" value="AAA_dom"/>
</dbReference>
<dbReference type="EMBL" id="UINC01014159">
    <property type="protein sequence ID" value="SVA60618.1"/>
    <property type="molecule type" value="Genomic_DNA"/>
</dbReference>
<dbReference type="Pfam" id="PF13614">
    <property type="entry name" value="AAA_31"/>
    <property type="match status" value="1"/>
</dbReference>
<name>A0A381X7H2_9ZZZZ</name>
<dbReference type="SUPFAM" id="SSF52540">
    <property type="entry name" value="P-loop containing nucleoside triphosphate hydrolases"/>
    <property type="match status" value="1"/>
</dbReference>
<feature type="coiled-coil region" evidence="1">
    <location>
        <begin position="59"/>
        <end position="86"/>
    </location>
</feature>
<dbReference type="AlphaFoldDB" id="A0A381X7H2"/>
<feature type="domain" description="AAA" evidence="2">
    <location>
        <begin position="3"/>
        <end position="145"/>
    </location>
</feature>
<evidence type="ECO:0000256" key="1">
    <source>
        <dbReference type="SAM" id="Coils"/>
    </source>
</evidence>
<organism evidence="3">
    <name type="scientific">marine metagenome</name>
    <dbReference type="NCBI Taxonomy" id="408172"/>
    <lineage>
        <taxon>unclassified sequences</taxon>
        <taxon>metagenomes</taxon>
        <taxon>ecological metagenomes</taxon>
    </lineage>
</organism>
<keyword evidence="1" id="KW-0175">Coiled coil</keyword>
<evidence type="ECO:0000313" key="3">
    <source>
        <dbReference type="EMBL" id="SVA60618.1"/>
    </source>
</evidence>
<dbReference type="Gene3D" id="3.40.50.300">
    <property type="entry name" value="P-loop containing nucleotide triphosphate hydrolases"/>
    <property type="match status" value="1"/>
</dbReference>
<dbReference type="InterPro" id="IPR050678">
    <property type="entry name" value="DNA_Partitioning_ATPase"/>
</dbReference>
<dbReference type="PANTHER" id="PTHR13696">
    <property type="entry name" value="P-LOOP CONTAINING NUCLEOSIDE TRIPHOSPHATE HYDROLASE"/>
    <property type="match status" value="1"/>
</dbReference>
<reference evidence="3" key="1">
    <citation type="submission" date="2018-05" db="EMBL/GenBank/DDBJ databases">
        <authorList>
            <person name="Lanie J.A."/>
            <person name="Ng W.-L."/>
            <person name="Kazmierczak K.M."/>
            <person name="Andrzejewski T.M."/>
            <person name="Davidsen T.M."/>
            <person name="Wayne K.J."/>
            <person name="Tettelin H."/>
            <person name="Glass J.I."/>
            <person name="Rusch D."/>
            <person name="Podicherti R."/>
            <person name="Tsui H.-C.T."/>
            <person name="Winkler M.E."/>
        </authorList>
    </citation>
    <scope>NUCLEOTIDE SEQUENCE</scope>
</reference>
<accession>A0A381X7H2</accession>
<dbReference type="PANTHER" id="PTHR13696:SF52">
    <property type="entry name" value="PARA FAMILY PROTEIN CT_582"/>
    <property type="match status" value="1"/>
</dbReference>
<protein>
    <recommendedName>
        <fullName evidence="2">AAA domain-containing protein</fullName>
    </recommendedName>
</protein>
<proteinExistence type="predicted"/>
<dbReference type="FunFam" id="3.40.50.300:FF:000285">
    <property type="entry name" value="Sporulation initiation inhibitor Soj"/>
    <property type="match status" value="1"/>
</dbReference>
<dbReference type="CDD" id="cd02042">
    <property type="entry name" value="ParAB_family"/>
    <property type="match status" value="1"/>
</dbReference>